<dbReference type="Pfam" id="PF08547">
    <property type="entry name" value="CIA30"/>
    <property type="match status" value="1"/>
</dbReference>
<evidence type="ECO:0000259" key="2">
    <source>
        <dbReference type="Pfam" id="PF08547"/>
    </source>
</evidence>
<evidence type="ECO:0000259" key="3">
    <source>
        <dbReference type="Pfam" id="PF13460"/>
    </source>
</evidence>
<feature type="domain" description="NADH:ubiquinone oxidoreductase intermediate-associated protein 30" evidence="2">
    <location>
        <begin position="264"/>
        <end position="429"/>
    </location>
</feature>
<feature type="region of interest" description="Disordered" evidence="1">
    <location>
        <begin position="83"/>
        <end position="108"/>
    </location>
</feature>
<dbReference type="AlphaFoldDB" id="A0AAD3DRF1"/>
<dbReference type="Proteomes" id="UP001054857">
    <property type="component" value="Unassembled WGS sequence"/>
</dbReference>
<proteinExistence type="predicted"/>
<dbReference type="Pfam" id="PF13460">
    <property type="entry name" value="NAD_binding_10"/>
    <property type="match status" value="2"/>
</dbReference>
<dbReference type="InterPro" id="IPR013857">
    <property type="entry name" value="NADH-UbQ_OxRdtase-assoc_prot30"/>
</dbReference>
<protein>
    <submittedName>
        <fullName evidence="4">Uncharacterized protein</fullName>
    </submittedName>
</protein>
<reference evidence="4 5" key="1">
    <citation type="journal article" date="2021" name="Sci. Rep.">
        <title>Genome sequencing of the multicellular alga Astrephomene provides insights into convergent evolution of germ-soma differentiation.</title>
        <authorList>
            <person name="Yamashita S."/>
            <person name="Yamamoto K."/>
            <person name="Matsuzaki R."/>
            <person name="Suzuki S."/>
            <person name="Yamaguchi H."/>
            <person name="Hirooka S."/>
            <person name="Minakuchi Y."/>
            <person name="Miyagishima S."/>
            <person name="Kawachi M."/>
            <person name="Toyoda A."/>
            <person name="Nozaki H."/>
        </authorList>
    </citation>
    <scope>NUCLEOTIDE SEQUENCE [LARGE SCALE GENOMIC DNA]</scope>
    <source>
        <strain evidence="4 5">NIES-4017</strain>
    </source>
</reference>
<name>A0AAD3DRF1_9CHLO</name>
<dbReference type="PANTHER" id="PTHR15020:SF50">
    <property type="entry name" value="UPF0659 PROTEIN YMR090W"/>
    <property type="match status" value="1"/>
</dbReference>
<feature type="region of interest" description="Disordered" evidence="1">
    <location>
        <begin position="1"/>
        <end position="31"/>
    </location>
</feature>
<feature type="domain" description="NAD(P)-binding" evidence="3">
    <location>
        <begin position="125"/>
        <end position="203"/>
    </location>
</feature>
<dbReference type="InterPro" id="IPR036291">
    <property type="entry name" value="NAD(P)-bd_dom_sf"/>
</dbReference>
<evidence type="ECO:0000313" key="5">
    <source>
        <dbReference type="Proteomes" id="UP001054857"/>
    </source>
</evidence>
<dbReference type="Gene3D" id="3.40.50.720">
    <property type="entry name" value="NAD(P)-binding Rossmann-like Domain"/>
    <property type="match status" value="2"/>
</dbReference>
<dbReference type="SUPFAM" id="SSF51735">
    <property type="entry name" value="NAD(P)-binding Rossmann-fold domains"/>
    <property type="match status" value="1"/>
</dbReference>
<dbReference type="InterPro" id="IPR016040">
    <property type="entry name" value="NAD(P)-bd_dom"/>
</dbReference>
<dbReference type="InterPro" id="IPR008979">
    <property type="entry name" value="Galactose-bd-like_sf"/>
</dbReference>
<dbReference type="EMBL" id="BMAR01000008">
    <property type="protein sequence ID" value="GFR44551.1"/>
    <property type="molecule type" value="Genomic_DNA"/>
</dbReference>
<keyword evidence="5" id="KW-1185">Reference proteome</keyword>
<feature type="compositionally biased region" description="Low complexity" evidence="1">
    <location>
        <begin position="1"/>
        <end position="24"/>
    </location>
</feature>
<dbReference type="SUPFAM" id="SSF49785">
    <property type="entry name" value="Galactose-binding domain-like"/>
    <property type="match status" value="1"/>
</dbReference>
<evidence type="ECO:0000313" key="4">
    <source>
        <dbReference type="EMBL" id="GFR44551.1"/>
    </source>
</evidence>
<feature type="domain" description="NAD(P)-binding" evidence="3">
    <location>
        <begin position="445"/>
        <end position="540"/>
    </location>
</feature>
<comment type="caution">
    <text evidence="4">The sequence shown here is derived from an EMBL/GenBank/DDBJ whole genome shotgun (WGS) entry which is preliminary data.</text>
</comment>
<feature type="region of interest" description="Disordered" evidence="1">
    <location>
        <begin position="564"/>
        <end position="595"/>
    </location>
</feature>
<evidence type="ECO:0000256" key="1">
    <source>
        <dbReference type="SAM" id="MobiDB-lite"/>
    </source>
</evidence>
<organism evidence="4 5">
    <name type="scientific">Astrephomene gubernaculifera</name>
    <dbReference type="NCBI Taxonomy" id="47775"/>
    <lineage>
        <taxon>Eukaryota</taxon>
        <taxon>Viridiplantae</taxon>
        <taxon>Chlorophyta</taxon>
        <taxon>core chlorophytes</taxon>
        <taxon>Chlorophyceae</taxon>
        <taxon>CS clade</taxon>
        <taxon>Chlamydomonadales</taxon>
        <taxon>Astrephomenaceae</taxon>
        <taxon>Astrephomene</taxon>
    </lineage>
</organism>
<dbReference type="PANTHER" id="PTHR15020">
    <property type="entry name" value="FLAVIN REDUCTASE-RELATED"/>
    <property type="match status" value="1"/>
</dbReference>
<sequence length="658" mass="69654">MLSAQASAPPLASRARSLASQPRPGRLLAPRRIGRAKQLIVHAGKTDGGRQPWDLPRFIRTVAFFNELPTPAKLLNNLLRQLTPQPQGDPSVVPVESPPPTTTTATTAAAAAPQVPVAGVIMVTGATGGVGRRVVSRLLAAGKHVRALVRDLDKARQLLSELPVAPGGRLELAAADIVQRQTLLPEMFEGVRALVSCTAVKVAPKEGDTADRAKYYQGIRFYDPEVLGDTPESVEYMGLVNLLDAATEQLGVRGGVRLLHPSGQSAARWGALDDVVMGGVSRSDMRQEEGAGEGGEAAWVFSGNVSTDNFGGFASVRTRNLDPPLDLSPYEGIELRLYGDGQRYKFILRPDANWDGIAYCASFDTAPGTWQTLRLPFAAFTPVFRARTLSPGQAAPLDPAAISSVQIMLSKFEYDGQLNPSFRRGEFRLPLSYITTYLPSQVPPRLVHVSSAGVTRPNRPGINPDQEPPAVKLNDALGGILTWKLAGEDAVRSSGVPYCVVRPTALTEEAGGMPVELDQGDTAKGKISREDVADLCVALLGCSPAADLTFEVRSTLPFSRTWTQQDAEQAAAEAGTATQQQQQGQGQQGAAQAAVSSSSGRVRDWCGVVAAAGLRRGVTGRTVAGVYTGRQTEEEALQAAGVQATAAAAETSSTRAAA</sequence>
<gene>
    <name evidence="4" type="ORF">Agub_g5822</name>
</gene>
<accession>A0AAD3DRF1</accession>
<feature type="compositionally biased region" description="Low complexity" evidence="1">
    <location>
        <begin position="564"/>
        <end position="594"/>
    </location>
</feature>